<evidence type="ECO:0000256" key="4">
    <source>
        <dbReference type="ARBA" id="ARBA00023136"/>
    </source>
</evidence>
<evidence type="ECO:0000313" key="6">
    <source>
        <dbReference type="EMBL" id="GAA0707249.1"/>
    </source>
</evidence>
<comment type="subcellular location">
    <subcellularLocation>
        <location evidence="1">Membrane</location>
        <topology evidence="1">Multi-pass membrane protein</topology>
    </subcellularLocation>
</comment>
<evidence type="ECO:0000256" key="2">
    <source>
        <dbReference type="ARBA" id="ARBA00022692"/>
    </source>
</evidence>
<keyword evidence="7" id="KW-1185">Reference proteome</keyword>
<keyword evidence="2 5" id="KW-0812">Transmembrane</keyword>
<evidence type="ECO:0000313" key="7">
    <source>
        <dbReference type="Proteomes" id="UP001501523"/>
    </source>
</evidence>
<evidence type="ECO:0000256" key="1">
    <source>
        <dbReference type="ARBA" id="ARBA00004141"/>
    </source>
</evidence>
<proteinExistence type="predicted"/>
<comment type="caution">
    <text evidence="6">The sequence shown here is derived from an EMBL/GenBank/DDBJ whole genome shotgun (WGS) entry which is preliminary data.</text>
</comment>
<dbReference type="Pfam" id="PF07681">
    <property type="entry name" value="DoxX"/>
    <property type="match status" value="1"/>
</dbReference>
<sequence>MSAFPSSRTSPRWVSAILGSRATWLLARIALTLPYWWSGIDKVLHPQAALAEVSGLVGASTPLPFYIVLLTVQLGGSLLVILDRWTWLGTGVLAVFTLIVTLIAHAFWKLDGAACFTEMNTFMEHLALIAGFVFAAMAAQYSRNESESNHR</sequence>
<feature type="transmembrane region" description="Helical" evidence="5">
    <location>
        <begin position="87"/>
        <end position="110"/>
    </location>
</feature>
<dbReference type="RefSeq" id="WP_343786983.1">
    <property type="nucleotide sequence ID" value="NZ_BAAAEU010000002.1"/>
</dbReference>
<keyword evidence="3 5" id="KW-1133">Transmembrane helix</keyword>
<feature type="transmembrane region" description="Helical" evidence="5">
    <location>
        <begin position="12"/>
        <end position="37"/>
    </location>
</feature>
<dbReference type="InterPro" id="IPR032808">
    <property type="entry name" value="DoxX"/>
</dbReference>
<keyword evidence="4 5" id="KW-0472">Membrane</keyword>
<evidence type="ECO:0000256" key="3">
    <source>
        <dbReference type="ARBA" id="ARBA00022989"/>
    </source>
</evidence>
<reference evidence="6 7" key="1">
    <citation type="journal article" date="2019" name="Int. J. Syst. Evol. Microbiol.">
        <title>The Global Catalogue of Microorganisms (GCM) 10K type strain sequencing project: providing services to taxonomists for standard genome sequencing and annotation.</title>
        <authorList>
            <consortium name="The Broad Institute Genomics Platform"/>
            <consortium name="The Broad Institute Genome Sequencing Center for Infectious Disease"/>
            <person name="Wu L."/>
            <person name="Ma J."/>
        </authorList>
    </citation>
    <scope>NUCLEOTIDE SEQUENCE [LARGE SCALE GENOMIC DNA]</scope>
    <source>
        <strain evidence="6 7">JCM 15421</strain>
    </source>
</reference>
<feature type="transmembrane region" description="Helical" evidence="5">
    <location>
        <begin position="122"/>
        <end position="141"/>
    </location>
</feature>
<dbReference type="Proteomes" id="UP001501523">
    <property type="component" value="Unassembled WGS sequence"/>
</dbReference>
<protein>
    <submittedName>
        <fullName evidence="6">DoxX family protein</fullName>
    </submittedName>
</protein>
<accession>A0ABN1ICN3</accession>
<gene>
    <name evidence="6" type="ORF">GCM10009105_05890</name>
</gene>
<organism evidence="6 7">
    <name type="scientific">Dokdonella soli</name>
    <dbReference type="NCBI Taxonomy" id="529810"/>
    <lineage>
        <taxon>Bacteria</taxon>
        <taxon>Pseudomonadati</taxon>
        <taxon>Pseudomonadota</taxon>
        <taxon>Gammaproteobacteria</taxon>
        <taxon>Lysobacterales</taxon>
        <taxon>Rhodanobacteraceae</taxon>
        <taxon>Dokdonella</taxon>
    </lineage>
</organism>
<name>A0ABN1ICN3_9GAMM</name>
<evidence type="ECO:0000256" key="5">
    <source>
        <dbReference type="SAM" id="Phobius"/>
    </source>
</evidence>
<dbReference type="EMBL" id="BAAAEU010000002">
    <property type="protein sequence ID" value="GAA0707249.1"/>
    <property type="molecule type" value="Genomic_DNA"/>
</dbReference>